<gene>
    <name evidence="2" type="ORF">TICRE_18210</name>
</gene>
<evidence type="ECO:0000256" key="1">
    <source>
        <dbReference type="SAM" id="Phobius"/>
    </source>
</evidence>
<feature type="transmembrane region" description="Helical" evidence="1">
    <location>
        <begin position="5"/>
        <end position="24"/>
    </location>
</feature>
<name>A0A1U7M4H7_TISCR</name>
<accession>A0A1U7M4H7</accession>
<comment type="caution">
    <text evidence="2">The sequence shown here is derived from an EMBL/GenBank/DDBJ whole genome shotgun (WGS) entry which is preliminary data.</text>
</comment>
<protein>
    <submittedName>
        <fullName evidence="2">Uncharacterized protein</fullName>
    </submittedName>
</protein>
<organism evidence="2 3">
    <name type="scientific">Tissierella creatinophila DSM 6911</name>
    <dbReference type="NCBI Taxonomy" id="1123403"/>
    <lineage>
        <taxon>Bacteria</taxon>
        <taxon>Bacillati</taxon>
        <taxon>Bacillota</taxon>
        <taxon>Tissierellia</taxon>
        <taxon>Tissierellales</taxon>
        <taxon>Tissierellaceae</taxon>
        <taxon>Tissierella</taxon>
    </lineage>
</organism>
<keyword evidence="3" id="KW-1185">Reference proteome</keyword>
<feature type="transmembrane region" description="Helical" evidence="1">
    <location>
        <begin position="91"/>
        <end position="108"/>
    </location>
</feature>
<dbReference type="EMBL" id="LTDM01000037">
    <property type="protein sequence ID" value="OLS02217.1"/>
    <property type="molecule type" value="Genomic_DNA"/>
</dbReference>
<keyword evidence="1" id="KW-1133">Transmembrane helix</keyword>
<keyword evidence="1" id="KW-0472">Membrane</keyword>
<feature type="transmembrane region" description="Helical" evidence="1">
    <location>
        <begin position="56"/>
        <end position="76"/>
    </location>
</feature>
<keyword evidence="1" id="KW-0812">Transmembrane</keyword>
<proteinExistence type="predicted"/>
<dbReference type="Proteomes" id="UP000186112">
    <property type="component" value="Unassembled WGS sequence"/>
</dbReference>
<dbReference type="RefSeq" id="WP_075727282.1">
    <property type="nucleotide sequence ID" value="NZ_LTDM01000037.1"/>
</dbReference>
<feature type="transmembrane region" description="Helical" evidence="1">
    <location>
        <begin position="30"/>
        <end position="49"/>
    </location>
</feature>
<evidence type="ECO:0000313" key="3">
    <source>
        <dbReference type="Proteomes" id="UP000186112"/>
    </source>
</evidence>
<sequence length="110" mass="13108">MKKTILNLILFINIFFISYFFYDGNIRDTLNFYTFIGLFNLIIIGYTLSANTDIKFVNLFIYSTLSIFLGIIYNIYTMSEFNTDFKIIDLVIYYLIMIVMILTPYSYIKK</sequence>
<reference evidence="2 3" key="1">
    <citation type="submission" date="2016-02" db="EMBL/GenBank/DDBJ databases">
        <title>Genome sequence of Tissierella creatinophila DSM 6911.</title>
        <authorList>
            <person name="Poehlein A."/>
            <person name="Daniel R."/>
        </authorList>
    </citation>
    <scope>NUCLEOTIDE SEQUENCE [LARGE SCALE GENOMIC DNA]</scope>
    <source>
        <strain evidence="2 3">DSM 6911</strain>
    </source>
</reference>
<dbReference type="AlphaFoldDB" id="A0A1U7M4H7"/>
<evidence type="ECO:0000313" key="2">
    <source>
        <dbReference type="EMBL" id="OLS02217.1"/>
    </source>
</evidence>